<organism evidence="2 3">
    <name type="scientific">Sulfurirhabdus autotrophica</name>
    <dbReference type="NCBI Taxonomy" id="1706046"/>
    <lineage>
        <taxon>Bacteria</taxon>
        <taxon>Pseudomonadati</taxon>
        <taxon>Pseudomonadota</taxon>
        <taxon>Betaproteobacteria</taxon>
        <taxon>Nitrosomonadales</taxon>
        <taxon>Sulfuricellaceae</taxon>
        <taxon>Sulfurirhabdus</taxon>
    </lineage>
</organism>
<proteinExistence type="predicted"/>
<dbReference type="Pfam" id="PF14316">
    <property type="entry name" value="DUF4381"/>
    <property type="match status" value="1"/>
</dbReference>
<keyword evidence="1" id="KW-0472">Membrane</keyword>
<protein>
    <submittedName>
        <fullName evidence="2">Uncharacterized protein DUF4381</fullName>
    </submittedName>
</protein>
<dbReference type="EMBL" id="SMCO01000002">
    <property type="protein sequence ID" value="TCV89496.1"/>
    <property type="molecule type" value="Genomic_DNA"/>
</dbReference>
<accession>A0A4R3YBY1</accession>
<keyword evidence="1" id="KW-1133">Transmembrane helix</keyword>
<evidence type="ECO:0000313" key="2">
    <source>
        <dbReference type="EMBL" id="TCV89496.1"/>
    </source>
</evidence>
<evidence type="ECO:0000256" key="1">
    <source>
        <dbReference type="SAM" id="Phobius"/>
    </source>
</evidence>
<dbReference type="RefSeq" id="WP_124948261.1">
    <property type="nucleotide sequence ID" value="NZ_BHVT01000081.1"/>
</dbReference>
<keyword evidence="1" id="KW-0812">Transmembrane</keyword>
<dbReference type="InterPro" id="IPR025489">
    <property type="entry name" value="DUF4381"/>
</dbReference>
<dbReference type="OrthoDB" id="8566453at2"/>
<evidence type="ECO:0000313" key="3">
    <source>
        <dbReference type="Proteomes" id="UP000295367"/>
    </source>
</evidence>
<dbReference type="Proteomes" id="UP000295367">
    <property type="component" value="Unassembled WGS sequence"/>
</dbReference>
<sequence length="152" mass="17205">MVENNTDWLSKLAPPHAPTPAGWWPPAPGWWALALILLIISGIIIYRNSRHKTHLSRIALRELKQLESTSINDVQLASELEHLMRRYALAIYGREYVANLSGDTWLAFIASHGAKEMTGEAGKSFLCAAYGSQVKTDRTQWLQGARNFLRRY</sequence>
<reference evidence="2 3" key="1">
    <citation type="submission" date="2019-03" db="EMBL/GenBank/DDBJ databases">
        <title>Genomic Encyclopedia of Type Strains, Phase IV (KMG-IV): sequencing the most valuable type-strain genomes for metagenomic binning, comparative biology and taxonomic classification.</title>
        <authorList>
            <person name="Goeker M."/>
        </authorList>
    </citation>
    <scope>NUCLEOTIDE SEQUENCE [LARGE SCALE GENOMIC DNA]</scope>
    <source>
        <strain evidence="2 3">DSM 100309</strain>
    </source>
</reference>
<feature type="transmembrane region" description="Helical" evidence="1">
    <location>
        <begin position="29"/>
        <end position="47"/>
    </location>
</feature>
<gene>
    <name evidence="2" type="ORF">EDC63_10213</name>
</gene>
<keyword evidence="3" id="KW-1185">Reference proteome</keyword>
<dbReference type="AlphaFoldDB" id="A0A4R3YBY1"/>
<comment type="caution">
    <text evidence="2">The sequence shown here is derived from an EMBL/GenBank/DDBJ whole genome shotgun (WGS) entry which is preliminary data.</text>
</comment>
<name>A0A4R3YBY1_9PROT</name>